<keyword evidence="11 18" id="KW-0413">Isomerase</keyword>
<dbReference type="SUPFAM" id="SSF64153">
    <property type="entry name" value="YjeF N-terminal domain-like"/>
    <property type="match status" value="1"/>
</dbReference>
<keyword evidence="13" id="KW-0511">Multifunctional enzyme</keyword>
<dbReference type="PROSITE" id="PS51383">
    <property type="entry name" value="YJEF_C_3"/>
    <property type="match status" value="1"/>
</dbReference>
<comment type="similarity">
    <text evidence="3 19">In the N-terminal section; belongs to the NnrE/AIBP family.</text>
</comment>
<comment type="catalytic activity">
    <reaction evidence="1 18 19">
        <text>(6R)-NADHX = (6S)-NADHX</text>
        <dbReference type="Rhea" id="RHEA:32215"/>
        <dbReference type="ChEBI" id="CHEBI:64074"/>
        <dbReference type="ChEBI" id="CHEBI:64075"/>
        <dbReference type="EC" id="5.1.99.6"/>
    </reaction>
</comment>
<comment type="catalytic activity">
    <reaction evidence="2 18 19">
        <text>(6R)-NADPHX = (6S)-NADPHX</text>
        <dbReference type="Rhea" id="RHEA:32227"/>
        <dbReference type="ChEBI" id="CHEBI:64076"/>
        <dbReference type="ChEBI" id="CHEBI:64077"/>
        <dbReference type="EC" id="5.1.99.6"/>
    </reaction>
</comment>
<dbReference type="Proteomes" id="UP000230790">
    <property type="component" value="Unassembled WGS sequence"/>
</dbReference>
<dbReference type="InterPro" id="IPR029056">
    <property type="entry name" value="Ribokinase-like"/>
</dbReference>
<dbReference type="Gene3D" id="3.40.50.10260">
    <property type="entry name" value="YjeF N-terminal domain"/>
    <property type="match status" value="1"/>
</dbReference>
<feature type="domain" description="YjeF N-terminal" evidence="21">
    <location>
        <begin position="9"/>
        <end position="220"/>
    </location>
</feature>
<dbReference type="InterPro" id="IPR004443">
    <property type="entry name" value="YjeF_N_dom"/>
</dbReference>
<feature type="binding site" evidence="17">
    <location>
        <position position="471"/>
    </location>
    <ligand>
        <name>(6S)-NADPHX</name>
        <dbReference type="ChEBI" id="CHEBI:64076"/>
    </ligand>
</feature>
<dbReference type="GO" id="GO:0046496">
    <property type="term" value="P:nicotinamide nucleotide metabolic process"/>
    <property type="evidence" value="ECO:0007669"/>
    <property type="project" value="UniProtKB-UniRule"/>
</dbReference>
<comment type="catalytic activity">
    <reaction evidence="16 17 19">
        <text>(6S)-NADPHX + ADP = AMP + phosphate + NADPH + H(+)</text>
        <dbReference type="Rhea" id="RHEA:32235"/>
        <dbReference type="ChEBI" id="CHEBI:15378"/>
        <dbReference type="ChEBI" id="CHEBI:43474"/>
        <dbReference type="ChEBI" id="CHEBI:57783"/>
        <dbReference type="ChEBI" id="CHEBI:64076"/>
        <dbReference type="ChEBI" id="CHEBI:456215"/>
        <dbReference type="ChEBI" id="CHEBI:456216"/>
        <dbReference type="EC" id="4.2.1.136"/>
    </reaction>
</comment>
<comment type="similarity">
    <text evidence="17">Belongs to the NnrD/CARKD family.</text>
</comment>
<evidence type="ECO:0000256" key="16">
    <source>
        <dbReference type="ARBA" id="ARBA00049209"/>
    </source>
</evidence>
<dbReference type="InterPro" id="IPR000631">
    <property type="entry name" value="CARKD"/>
</dbReference>
<evidence type="ECO:0000256" key="15">
    <source>
        <dbReference type="ARBA" id="ARBA00048238"/>
    </source>
</evidence>
<feature type="binding site" evidence="17">
    <location>
        <position position="470"/>
    </location>
    <ligand>
        <name>AMP</name>
        <dbReference type="ChEBI" id="CHEBI:456215"/>
    </ligand>
</feature>
<dbReference type="InterPro" id="IPR017953">
    <property type="entry name" value="Carbohydrate_kinase_pred_CS"/>
</dbReference>
<dbReference type="Gene3D" id="3.40.1190.20">
    <property type="match status" value="1"/>
</dbReference>
<dbReference type="EMBL" id="PGTN01000028">
    <property type="protein sequence ID" value="PJF47970.1"/>
    <property type="molecule type" value="Genomic_DNA"/>
</dbReference>
<evidence type="ECO:0000256" key="8">
    <source>
        <dbReference type="ARBA" id="ARBA00022857"/>
    </source>
</evidence>
<comment type="function">
    <text evidence="17">Catalyzes the dehydration of the S-form of NAD(P)HX at the expense of ADP, which is converted to AMP. Together with NAD(P)HX epimerase, which catalyzes the epimerization of the S- and R-forms, the enzyme allows the repair of both epimers of NAD(P)HX, a damaged form of NAD(P)H that is a result of enzymatic or heat-dependent hydration.</text>
</comment>
<dbReference type="GO" id="GO:0052856">
    <property type="term" value="F:NAD(P)HX epimerase activity"/>
    <property type="evidence" value="ECO:0007669"/>
    <property type="project" value="UniProtKB-UniRule"/>
</dbReference>
<comment type="cofactor">
    <cofactor evidence="18 19">
        <name>K(+)</name>
        <dbReference type="ChEBI" id="CHEBI:29103"/>
    </cofactor>
    <text evidence="18 19">Binds 1 potassium ion per subunit.</text>
</comment>
<dbReference type="InterPro" id="IPR030677">
    <property type="entry name" value="Nnr"/>
</dbReference>
<feature type="binding site" evidence="18">
    <location>
        <begin position="60"/>
        <end position="64"/>
    </location>
    <ligand>
        <name>(6S)-NADPHX</name>
        <dbReference type="ChEBI" id="CHEBI:64076"/>
    </ligand>
</feature>
<feature type="binding site" evidence="18">
    <location>
        <position position="61"/>
    </location>
    <ligand>
        <name>K(+)</name>
        <dbReference type="ChEBI" id="CHEBI:29103"/>
    </ligand>
</feature>
<feature type="binding site" evidence="17">
    <location>
        <position position="347"/>
    </location>
    <ligand>
        <name>(6S)-NADPHX</name>
        <dbReference type="ChEBI" id="CHEBI:64076"/>
    </ligand>
</feature>
<accession>A0A2M8QDU7</accession>
<organism evidence="22 23">
    <name type="scientific">Candidatus Thermofonsia Clade 3 bacterium</name>
    <dbReference type="NCBI Taxonomy" id="2364212"/>
    <lineage>
        <taxon>Bacteria</taxon>
        <taxon>Bacillati</taxon>
        <taxon>Chloroflexota</taxon>
        <taxon>Candidatus Thermofontia</taxon>
        <taxon>Candidatus Thermofonsia Clade 3</taxon>
    </lineage>
</organism>
<dbReference type="EC" id="5.1.99.6" evidence="19"/>
<evidence type="ECO:0000313" key="23">
    <source>
        <dbReference type="Proteomes" id="UP000230790"/>
    </source>
</evidence>
<dbReference type="CDD" id="cd01171">
    <property type="entry name" value="YXKO-related"/>
    <property type="match status" value="1"/>
</dbReference>
<evidence type="ECO:0000256" key="12">
    <source>
        <dbReference type="ARBA" id="ARBA00023239"/>
    </source>
</evidence>
<dbReference type="PANTHER" id="PTHR12592:SF0">
    <property type="entry name" value="ATP-DEPENDENT (S)-NAD(P)H-HYDRATE DEHYDRATASE"/>
    <property type="match status" value="1"/>
</dbReference>
<dbReference type="HAMAP" id="MF_01965">
    <property type="entry name" value="NADHX_dehydratase"/>
    <property type="match status" value="1"/>
</dbReference>
<evidence type="ECO:0000256" key="14">
    <source>
        <dbReference type="ARBA" id="ARBA00025153"/>
    </source>
</evidence>
<dbReference type="PROSITE" id="PS01050">
    <property type="entry name" value="YJEF_C_2"/>
    <property type="match status" value="1"/>
</dbReference>
<dbReference type="NCBIfam" id="TIGR00196">
    <property type="entry name" value="yjeF_cterm"/>
    <property type="match status" value="1"/>
</dbReference>
<dbReference type="GO" id="GO:0110051">
    <property type="term" value="P:metabolite repair"/>
    <property type="evidence" value="ECO:0007669"/>
    <property type="project" value="TreeGrafter"/>
</dbReference>
<comment type="caution">
    <text evidence="22">The sequence shown here is derived from an EMBL/GenBank/DDBJ whole genome shotgun (WGS) entry which is preliminary data.</text>
</comment>
<dbReference type="GO" id="GO:0046872">
    <property type="term" value="F:metal ion binding"/>
    <property type="evidence" value="ECO:0007669"/>
    <property type="project" value="UniProtKB-UniRule"/>
</dbReference>
<gene>
    <name evidence="17" type="primary">nnrD</name>
    <name evidence="18" type="synonym">nnrE</name>
    <name evidence="22" type="ORF">CUN48_05850</name>
</gene>
<dbReference type="EC" id="4.2.1.136" evidence="19"/>
<evidence type="ECO:0000256" key="9">
    <source>
        <dbReference type="ARBA" id="ARBA00022958"/>
    </source>
</evidence>
<feature type="domain" description="YjeF C-terminal" evidence="20">
    <location>
        <begin position="239"/>
        <end position="530"/>
    </location>
</feature>
<feature type="binding site" evidence="18">
    <location>
        <position position="166"/>
    </location>
    <ligand>
        <name>K(+)</name>
        <dbReference type="ChEBI" id="CHEBI:29103"/>
    </ligand>
</feature>
<feature type="binding site" evidence="17">
    <location>
        <position position="274"/>
    </location>
    <ligand>
        <name>(6S)-NADPHX</name>
        <dbReference type="ChEBI" id="CHEBI:64076"/>
    </ligand>
</feature>
<evidence type="ECO:0000259" key="21">
    <source>
        <dbReference type="PROSITE" id="PS51385"/>
    </source>
</evidence>
<dbReference type="GO" id="GO:0052855">
    <property type="term" value="F:ADP-dependent NAD(P)H-hydrate dehydratase activity"/>
    <property type="evidence" value="ECO:0007669"/>
    <property type="project" value="UniProtKB-UniRule"/>
</dbReference>
<evidence type="ECO:0000256" key="6">
    <source>
        <dbReference type="ARBA" id="ARBA00022741"/>
    </source>
</evidence>
<dbReference type="PROSITE" id="PS51385">
    <property type="entry name" value="YJEF_N"/>
    <property type="match status" value="1"/>
</dbReference>
<evidence type="ECO:0000256" key="3">
    <source>
        <dbReference type="ARBA" id="ARBA00006001"/>
    </source>
</evidence>
<reference evidence="22 23" key="1">
    <citation type="submission" date="2017-11" db="EMBL/GenBank/DDBJ databases">
        <title>Evolution of Phototrophy in the Chloroflexi Phylum Driven by Horizontal Gene Transfer.</title>
        <authorList>
            <person name="Ward L.M."/>
            <person name="Hemp J."/>
            <person name="Shih P.M."/>
            <person name="Mcglynn S.E."/>
            <person name="Fischer W."/>
        </authorList>
    </citation>
    <scope>NUCLEOTIDE SEQUENCE [LARGE SCALE GENOMIC DNA]</scope>
    <source>
        <strain evidence="22">JP3_7</strain>
    </source>
</reference>
<comment type="similarity">
    <text evidence="18">Belongs to the NnrE/AIBP family.</text>
</comment>
<dbReference type="InterPro" id="IPR036652">
    <property type="entry name" value="YjeF_N_dom_sf"/>
</dbReference>
<comment type="function">
    <text evidence="14 19">Bifunctional enzyme that catalyzes the epimerization of the S- and R-forms of NAD(P)HX and the dehydration of the S-form of NAD(P)HX at the expense of ADP, which is converted to AMP. This allows the repair of both epimers of NAD(P)HX, a damaged form of NAD(P)H that is a result of enzymatic or heat-dependent hydration.</text>
</comment>
<evidence type="ECO:0000313" key="22">
    <source>
        <dbReference type="EMBL" id="PJF47970.1"/>
    </source>
</evidence>
<evidence type="ECO:0000256" key="19">
    <source>
        <dbReference type="PIRNR" id="PIRNR017184"/>
    </source>
</evidence>
<evidence type="ECO:0000256" key="17">
    <source>
        <dbReference type="HAMAP-Rule" id="MF_01965"/>
    </source>
</evidence>
<keyword evidence="7 17" id="KW-0067">ATP-binding</keyword>
<dbReference type="NCBIfam" id="TIGR00197">
    <property type="entry name" value="yjeF_nterm"/>
    <property type="match status" value="1"/>
</dbReference>
<evidence type="ECO:0000256" key="18">
    <source>
        <dbReference type="HAMAP-Rule" id="MF_01966"/>
    </source>
</evidence>
<sequence length="534" mass="55369">MEILSVAEMREVERIADAHGLSYAQMMQNAGHGAAALILRRLSALPMAHPRALVLVGPGNNGGDGLVCATALAKAGVTVQCYLLKPRDDDDPVYAAARAQGLCIADAQNDVGLRALRQMIAQADVVVDALLGTGVSRPIEGALREVLRAVDARRPRPLMIALDGPTGMNYDTGALDPVTVPVDLTITFHAPKRGHYCFPAAGACGELEVAPIGIEQLAMQDWRLTSQLQPPIPHLQLADDALIRALLPVRRPDAHKGTFGRVAVIGGCSDYIGAPGLTARAAYRAGAGLVALAAPEAIKPSLAVACSEATFISLPETQDRHTPAALPHLVAWLAAVKDGAAVALGPGLGQAPETAAFVADLLEVLASRPVELKGLVCDADALNLLARLPDWPARLPAPAILTPHAGEMARLAGATVDAIQSDRIGNALKYADAWGHILVLKGAYTVIAAPGCRGIVLPFANSAMATAGTGDVLAGCIAGLLAQGLAPFDAAVCGAYLHGAAGERWRKAHGDTGMLAGDLLPILPEVRHHIMKGD</sequence>
<dbReference type="AlphaFoldDB" id="A0A2M8QDU7"/>
<evidence type="ECO:0000256" key="4">
    <source>
        <dbReference type="ARBA" id="ARBA00009524"/>
    </source>
</evidence>
<dbReference type="SUPFAM" id="SSF53613">
    <property type="entry name" value="Ribokinase-like"/>
    <property type="match status" value="1"/>
</dbReference>
<comment type="cofactor">
    <cofactor evidence="17">
        <name>Mg(2+)</name>
        <dbReference type="ChEBI" id="CHEBI:18420"/>
    </cofactor>
</comment>
<dbReference type="GO" id="GO:0005524">
    <property type="term" value="F:ATP binding"/>
    <property type="evidence" value="ECO:0007669"/>
    <property type="project" value="UniProtKB-UniRule"/>
</dbReference>
<keyword evidence="8 17" id="KW-0521">NADP</keyword>
<evidence type="ECO:0000256" key="11">
    <source>
        <dbReference type="ARBA" id="ARBA00023235"/>
    </source>
</evidence>
<dbReference type="Pfam" id="PF01256">
    <property type="entry name" value="Carb_kinase"/>
    <property type="match status" value="1"/>
</dbReference>
<comment type="function">
    <text evidence="18">Catalyzes the epimerization of the S- and R-forms of NAD(P)HX, a damaged form of NAD(P)H that is a result of enzymatic or heat-dependent hydration. This is a prerequisite for the S-specific NAD(P)H-hydrate dehydratase to allow the repair of both epimers of NAD(P)HX.</text>
</comment>
<evidence type="ECO:0000256" key="2">
    <source>
        <dbReference type="ARBA" id="ARBA00000909"/>
    </source>
</evidence>
<evidence type="ECO:0000259" key="20">
    <source>
        <dbReference type="PROSITE" id="PS51383"/>
    </source>
</evidence>
<feature type="binding site" evidence="18">
    <location>
        <begin position="132"/>
        <end position="138"/>
    </location>
    <ligand>
        <name>(6S)-NADPHX</name>
        <dbReference type="ChEBI" id="CHEBI:64076"/>
    </ligand>
</feature>
<evidence type="ECO:0000256" key="7">
    <source>
        <dbReference type="ARBA" id="ARBA00022840"/>
    </source>
</evidence>
<evidence type="ECO:0000256" key="5">
    <source>
        <dbReference type="ARBA" id="ARBA00022723"/>
    </source>
</evidence>
<evidence type="ECO:0000256" key="10">
    <source>
        <dbReference type="ARBA" id="ARBA00023027"/>
    </source>
</evidence>
<keyword evidence="10 17" id="KW-0520">NAD</keyword>
<name>A0A2M8QDU7_9CHLR</name>
<protein>
    <recommendedName>
        <fullName evidence="19">Bifunctional NAD(P)H-hydrate repair enzyme</fullName>
    </recommendedName>
    <alternativeName>
        <fullName evidence="19">Nicotinamide nucleotide repair protein</fullName>
    </alternativeName>
    <domain>
        <recommendedName>
            <fullName evidence="19">ADP-dependent (S)-NAD(P)H-hydrate dehydratase</fullName>
            <ecNumber evidence="19">4.2.1.136</ecNumber>
        </recommendedName>
        <alternativeName>
            <fullName evidence="19">ADP-dependent NAD(P)HX dehydratase</fullName>
        </alternativeName>
    </domain>
    <domain>
        <recommendedName>
            <fullName evidence="19">NAD(P)H-hydrate epimerase</fullName>
            <ecNumber evidence="19">5.1.99.6</ecNumber>
        </recommendedName>
    </domain>
</protein>
<comment type="caution">
    <text evidence="18">Lacks conserved residue(s) required for the propagation of feature annotation.</text>
</comment>
<feature type="binding site" evidence="17">
    <location>
        <begin position="441"/>
        <end position="445"/>
    </location>
    <ligand>
        <name>AMP</name>
        <dbReference type="ChEBI" id="CHEBI:456215"/>
    </ligand>
</feature>
<dbReference type="HAMAP" id="MF_01966">
    <property type="entry name" value="NADHX_epimerase"/>
    <property type="match status" value="1"/>
</dbReference>
<feature type="binding site" evidence="17">
    <location>
        <position position="404"/>
    </location>
    <ligand>
        <name>(6S)-NADPHX</name>
        <dbReference type="ChEBI" id="CHEBI:64076"/>
    </ligand>
</feature>
<comment type="similarity">
    <text evidence="4 19">In the C-terminal section; belongs to the NnrD/CARKD family.</text>
</comment>
<dbReference type="PANTHER" id="PTHR12592">
    <property type="entry name" value="ATP-DEPENDENT (S)-NAD(P)H-HYDRATE DEHYDRATASE FAMILY MEMBER"/>
    <property type="match status" value="1"/>
</dbReference>
<evidence type="ECO:0000256" key="13">
    <source>
        <dbReference type="ARBA" id="ARBA00023268"/>
    </source>
</evidence>
<dbReference type="PIRSF" id="PIRSF017184">
    <property type="entry name" value="Nnr"/>
    <property type="match status" value="1"/>
</dbReference>
<comment type="catalytic activity">
    <reaction evidence="15 17 19">
        <text>(6S)-NADHX + ADP = AMP + phosphate + NADH + H(+)</text>
        <dbReference type="Rhea" id="RHEA:32223"/>
        <dbReference type="ChEBI" id="CHEBI:15378"/>
        <dbReference type="ChEBI" id="CHEBI:43474"/>
        <dbReference type="ChEBI" id="CHEBI:57945"/>
        <dbReference type="ChEBI" id="CHEBI:64074"/>
        <dbReference type="ChEBI" id="CHEBI:456215"/>
        <dbReference type="ChEBI" id="CHEBI:456216"/>
        <dbReference type="EC" id="4.2.1.136"/>
    </reaction>
</comment>
<evidence type="ECO:0000256" key="1">
    <source>
        <dbReference type="ARBA" id="ARBA00000013"/>
    </source>
</evidence>
<keyword evidence="6 17" id="KW-0547">Nucleotide-binding</keyword>
<keyword evidence="5 18" id="KW-0479">Metal-binding</keyword>
<feature type="binding site" evidence="18">
    <location>
        <position position="128"/>
    </location>
    <ligand>
        <name>K(+)</name>
        <dbReference type="ChEBI" id="CHEBI:29103"/>
    </ligand>
</feature>
<dbReference type="Pfam" id="PF03853">
    <property type="entry name" value="YjeF_N"/>
    <property type="match status" value="1"/>
</dbReference>
<keyword evidence="12 17" id="KW-0456">Lyase</keyword>
<comment type="subunit">
    <text evidence="17">Homotetramer.</text>
</comment>
<keyword evidence="9 18" id="KW-0630">Potassium</keyword>
<proteinExistence type="inferred from homology"/>
<feature type="binding site" evidence="18">
    <location>
        <position position="163"/>
    </location>
    <ligand>
        <name>(6S)-NADPHX</name>
        <dbReference type="ChEBI" id="CHEBI:64076"/>
    </ligand>
</feature>